<dbReference type="SMART" id="SM00355">
    <property type="entry name" value="ZnF_C2H2"/>
    <property type="match status" value="2"/>
</dbReference>
<dbReference type="InterPro" id="IPR007219">
    <property type="entry name" value="XnlR_reg_dom"/>
</dbReference>
<feature type="compositionally biased region" description="Low complexity" evidence="8">
    <location>
        <begin position="10"/>
        <end position="24"/>
    </location>
</feature>
<feature type="compositionally biased region" description="Polar residues" evidence="8">
    <location>
        <begin position="493"/>
        <end position="504"/>
    </location>
</feature>
<proteinExistence type="predicted"/>
<comment type="subcellular location">
    <subcellularLocation>
        <location evidence="1">Nucleus</location>
    </subcellularLocation>
</comment>
<dbReference type="SUPFAM" id="SSF57667">
    <property type="entry name" value="beta-beta-alpha zinc fingers"/>
    <property type="match status" value="1"/>
</dbReference>
<dbReference type="Gene3D" id="3.30.160.60">
    <property type="entry name" value="Classic Zinc Finger"/>
    <property type="match status" value="2"/>
</dbReference>
<feature type="compositionally biased region" description="Polar residues" evidence="8">
    <location>
        <begin position="99"/>
        <end position="109"/>
    </location>
</feature>
<keyword evidence="6" id="KW-0539">Nucleus</keyword>
<evidence type="ECO:0000256" key="5">
    <source>
        <dbReference type="ARBA" id="ARBA00022833"/>
    </source>
</evidence>
<keyword evidence="2" id="KW-0479">Metal-binding</keyword>
<evidence type="ECO:0000256" key="3">
    <source>
        <dbReference type="ARBA" id="ARBA00022737"/>
    </source>
</evidence>
<organism evidence="10 11">
    <name type="scientific">Tuber aestivum</name>
    <name type="common">summer truffle</name>
    <dbReference type="NCBI Taxonomy" id="59557"/>
    <lineage>
        <taxon>Eukaryota</taxon>
        <taxon>Fungi</taxon>
        <taxon>Dikarya</taxon>
        <taxon>Ascomycota</taxon>
        <taxon>Pezizomycotina</taxon>
        <taxon>Pezizomycetes</taxon>
        <taxon>Pezizales</taxon>
        <taxon>Tuberaceae</taxon>
        <taxon>Tuber</taxon>
    </lineage>
</organism>
<dbReference type="GO" id="GO:0008270">
    <property type="term" value="F:zinc ion binding"/>
    <property type="evidence" value="ECO:0007669"/>
    <property type="project" value="UniProtKB-KW"/>
</dbReference>
<evidence type="ECO:0000313" key="11">
    <source>
        <dbReference type="Proteomes" id="UP001412239"/>
    </source>
</evidence>
<dbReference type="Pfam" id="PF04082">
    <property type="entry name" value="Fungal_trans"/>
    <property type="match status" value="1"/>
</dbReference>
<dbReference type="EMBL" id="LN890959">
    <property type="protein sequence ID" value="CUS14396.1"/>
    <property type="molecule type" value="Genomic_DNA"/>
</dbReference>
<dbReference type="PROSITE" id="PS00028">
    <property type="entry name" value="ZINC_FINGER_C2H2_1"/>
    <property type="match status" value="2"/>
</dbReference>
<evidence type="ECO:0000256" key="7">
    <source>
        <dbReference type="PROSITE-ProRule" id="PRU00042"/>
    </source>
</evidence>
<dbReference type="PANTHER" id="PTHR40626:SF13">
    <property type="entry name" value="RESPIRATION FACTOR 2-RELATED"/>
    <property type="match status" value="1"/>
</dbReference>
<evidence type="ECO:0000256" key="8">
    <source>
        <dbReference type="SAM" id="MobiDB-lite"/>
    </source>
</evidence>
<dbReference type="InterPro" id="IPR036236">
    <property type="entry name" value="Znf_C2H2_sf"/>
</dbReference>
<evidence type="ECO:0000256" key="6">
    <source>
        <dbReference type="ARBA" id="ARBA00023242"/>
    </source>
</evidence>
<evidence type="ECO:0000256" key="2">
    <source>
        <dbReference type="ARBA" id="ARBA00022723"/>
    </source>
</evidence>
<feature type="domain" description="C2H2-type" evidence="9">
    <location>
        <begin position="49"/>
        <end position="76"/>
    </location>
</feature>
<feature type="compositionally biased region" description="Low complexity" evidence="8">
    <location>
        <begin position="962"/>
        <end position="994"/>
    </location>
</feature>
<dbReference type="PANTHER" id="PTHR40626">
    <property type="entry name" value="MIP31509P"/>
    <property type="match status" value="1"/>
</dbReference>
<feature type="region of interest" description="Disordered" evidence="8">
    <location>
        <begin position="958"/>
        <end position="1025"/>
    </location>
</feature>
<feature type="compositionally biased region" description="Polar residues" evidence="8">
    <location>
        <begin position="1010"/>
        <end position="1024"/>
    </location>
</feature>
<accession>A0A292Q3K5</accession>
<dbReference type="GO" id="GO:0000785">
    <property type="term" value="C:chromatin"/>
    <property type="evidence" value="ECO:0007669"/>
    <property type="project" value="TreeGrafter"/>
</dbReference>
<dbReference type="GO" id="GO:0000978">
    <property type="term" value="F:RNA polymerase II cis-regulatory region sequence-specific DNA binding"/>
    <property type="evidence" value="ECO:0007669"/>
    <property type="project" value="InterPro"/>
</dbReference>
<feature type="compositionally biased region" description="Polar residues" evidence="8">
    <location>
        <begin position="362"/>
        <end position="376"/>
    </location>
</feature>
<feature type="region of interest" description="Disordered" evidence="8">
    <location>
        <begin position="1"/>
        <end position="50"/>
    </location>
</feature>
<dbReference type="GO" id="GO:0005634">
    <property type="term" value="C:nucleus"/>
    <property type="evidence" value="ECO:0007669"/>
    <property type="project" value="UniProtKB-SubCell"/>
</dbReference>
<feature type="domain" description="C2H2-type" evidence="9">
    <location>
        <begin position="77"/>
        <end position="105"/>
    </location>
</feature>
<protein>
    <recommendedName>
        <fullName evidence="9">C2H2-type domain-containing protein</fullName>
    </recommendedName>
</protein>
<keyword evidence="5" id="KW-0862">Zinc</keyword>
<reference evidence="10" key="1">
    <citation type="submission" date="2015-10" db="EMBL/GenBank/DDBJ databases">
        <authorList>
            <person name="Regsiter A."/>
            <person name="william w."/>
        </authorList>
    </citation>
    <scope>NUCLEOTIDE SEQUENCE</scope>
    <source>
        <strain evidence="10">Montdore</strain>
    </source>
</reference>
<feature type="region of interest" description="Disordered" evidence="8">
    <location>
        <begin position="360"/>
        <end position="391"/>
    </location>
</feature>
<dbReference type="Proteomes" id="UP001412239">
    <property type="component" value="Unassembled WGS sequence"/>
</dbReference>
<dbReference type="GO" id="GO:0000981">
    <property type="term" value="F:DNA-binding transcription factor activity, RNA polymerase II-specific"/>
    <property type="evidence" value="ECO:0007669"/>
    <property type="project" value="InterPro"/>
</dbReference>
<dbReference type="PROSITE" id="PS50157">
    <property type="entry name" value="ZINC_FINGER_C2H2_2"/>
    <property type="match status" value="2"/>
</dbReference>
<evidence type="ECO:0000256" key="4">
    <source>
        <dbReference type="ARBA" id="ARBA00022771"/>
    </source>
</evidence>
<keyword evidence="11" id="KW-1185">Reference proteome</keyword>
<feature type="compositionally biased region" description="Polar residues" evidence="8">
    <location>
        <begin position="118"/>
        <end position="140"/>
    </location>
</feature>
<dbReference type="CDD" id="cd12148">
    <property type="entry name" value="fungal_TF_MHR"/>
    <property type="match status" value="1"/>
</dbReference>
<keyword evidence="3" id="KW-0677">Repeat</keyword>
<gene>
    <name evidence="10" type="ORF">GSTUAT00001447001</name>
</gene>
<evidence type="ECO:0000256" key="1">
    <source>
        <dbReference type="ARBA" id="ARBA00004123"/>
    </source>
</evidence>
<feature type="region of interest" description="Disordered" evidence="8">
    <location>
        <begin position="415"/>
        <end position="454"/>
    </location>
</feature>
<dbReference type="InterPro" id="IPR013087">
    <property type="entry name" value="Znf_C2H2_type"/>
</dbReference>
<keyword evidence="4 7" id="KW-0863">Zinc-finger</keyword>
<feature type="region of interest" description="Disordered" evidence="8">
    <location>
        <begin position="96"/>
        <end position="151"/>
    </location>
</feature>
<name>A0A292Q3K5_9PEZI</name>
<dbReference type="FunFam" id="3.30.160.60:FF:000065">
    <property type="entry name" value="B-cell CLL/lymphoma 6, member B"/>
    <property type="match status" value="1"/>
</dbReference>
<evidence type="ECO:0000313" key="10">
    <source>
        <dbReference type="EMBL" id="CUS14396.1"/>
    </source>
</evidence>
<dbReference type="InterPro" id="IPR051059">
    <property type="entry name" value="VerF-like"/>
</dbReference>
<feature type="compositionally biased region" description="Polar residues" evidence="8">
    <location>
        <begin position="181"/>
        <end position="190"/>
    </location>
</feature>
<feature type="region of interest" description="Disordered" evidence="8">
    <location>
        <begin position="181"/>
        <end position="200"/>
    </location>
</feature>
<feature type="region of interest" description="Disordered" evidence="8">
    <location>
        <begin position="484"/>
        <end position="504"/>
    </location>
</feature>
<dbReference type="GO" id="GO:0006351">
    <property type="term" value="P:DNA-templated transcription"/>
    <property type="evidence" value="ECO:0007669"/>
    <property type="project" value="InterPro"/>
</dbReference>
<dbReference type="FunFam" id="3.30.160.60:FF:000576">
    <property type="entry name" value="C2H2 transcription factor (AmdX)"/>
    <property type="match status" value="1"/>
</dbReference>
<sequence>MAADNIVLQSTTSPNSPPMSSSYTGVNNSGNKTQPPPPPPPKTDKPRPHVCATCSRSFARLEHLKRHERSHTKEKPFECPECTRCFARRDLLLRHQQKLHMTTTPSSRPRASGRRESTSSVTSTNPGRVRKNSISTTATGPVSHGDGGASAMRARPRANTIAHVDSSTLGMIAAANANVNRGRSNSSAQGSMGGTGIGSLNHEETRYVFPKNTRPWGAWAHAEPRHSVPKIDTSLSSLDLGGMMPRSASMLPSEYELDGLLFGGTVNPAALHFNMSPLQQPIGTPTSPFGPPFPGLDSSYYIEDDDDYEWMNPLGGGSLMDPVDQSSPSAFSTTSASGISEVILNENPGWGGQMGMGAGSGNSINFNSPNDFSGSNFHHETPPPPGTISPKTLLAQQSSHENYYSGPLSISPSTMGHHFPPFNNNHQYGPNNRTSSATSLHSNGGSSMTSLSAESVTDATRGALLATLAQASGVFNNQGAQTYQPPRVHQRRYSTSTQPAPGTTSFSPFVGKATGLPSTADLQRYVGAYIKYFHPHLPFLHIPTLNFNSPAFTTSVKGGQRSSGIIGGGGCLVLSIAAIGALYEFEQTAARDIFEASKKTIQIFLEDRRKADATAALSGLNTNNGGSGDSGTNTPVWLVQAMLLNVIYGLQCGDKTACETAVTHCALLVSLARAAGLTRQPHVSTTQTFKQEDGDIRMGDLESYGGSVGSDGWGGINIKMEPDENVEWSSWVIAEERKRTLYAVHFLSSLLVAAHNLSPALMNNEIRCDLPCDEELWSAGTAALWKSRGGLALASQNSVNFTSALTGLLSAGQQTYGSPGQFQNFTNGQQGGVPPYPPSGIIPSTFGCLVLICALHVYIWETRQRHHSRHWTSSEAEVMHAHIEPALKAWQAAWYSSPHHSIERPNPYAMGPLSADCIPLLDLAYIRLFVDLGRAKEFFWARDYEAMAEEIARGWENAQNNSPSSASSISAHSDSSFSGAISPTSSPASQSPSPNLRPIKIEPGAAPRYSASSNGMNVDSSSASTKREKHLRKAAFYAADSLAMSDTLGASSSSATACRELPIQSALCTFDCAQVLAEWIATVQERVNPYMGALGSDECNMASLEGLVMLEHEDRKLLTKVMEMLRNAEMKMSIDWNNNPNSKGNNILRADAGLGSKVLNVSAYLLDKVVIWPVARSTSNLVPATRLMAQALRAQSEHMEARVKHGGLTH</sequence>
<feature type="compositionally biased region" description="Polar residues" evidence="8">
    <location>
        <begin position="422"/>
        <end position="454"/>
    </location>
</feature>
<evidence type="ECO:0000259" key="9">
    <source>
        <dbReference type="PROSITE" id="PS50157"/>
    </source>
</evidence>
<dbReference type="AlphaFoldDB" id="A0A292Q3K5"/>
<dbReference type="Pfam" id="PF00096">
    <property type="entry name" value="zf-C2H2"/>
    <property type="match status" value="2"/>
</dbReference>